<sequence>MKISIRKLPFLYDLIFLAVTVIQSIIILVVNPHLTNFMTIYSDSMGKVWWLSLIAIVLHVVSYLTSLSRNTALFANLVAIIAYIIFILLPGYFIGALILLLIGLIASFKSYQFHIN</sequence>
<keyword evidence="1" id="KW-1133">Transmembrane helix</keyword>
<evidence type="ECO:0000313" key="3">
    <source>
        <dbReference type="Proteomes" id="UP000051264"/>
    </source>
</evidence>
<keyword evidence="1" id="KW-0472">Membrane</keyword>
<protein>
    <submittedName>
        <fullName evidence="2">Uncharacterized protein</fullName>
    </submittedName>
</protein>
<dbReference type="AlphaFoldDB" id="A0A0R1RWV2"/>
<name>A0A0R1RWV2_9LACO</name>
<comment type="caution">
    <text evidence="2">The sequence shown here is derived from an EMBL/GenBank/DDBJ whole genome shotgun (WGS) entry which is preliminary data.</text>
</comment>
<evidence type="ECO:0000256" key="1">
    <source>
        <dbReference type="SAM" id="Phobius"/>
    </source>
</evidence>
<feature type="transmembrane region" description="Helical" evidence="1">
    <location>
        <begin position="12"/>
        <end position="29"/>
    </location>
</feature>
<dbReference type="STRING" id="1423747.FC69_GL000679"/>
<keyword evidence="1" id="KW-0812">Transmembrane</keyword>
<feature type="transmembrane region" description="Helical" evidence="1">
    <location>
        <begin position="73"/>
        <end position="106"/>
    </location>
</feature>
<proteinExistence type="predicted"/>
<reference evidence="2 3" key="1">
    <citation type="journal article" date="2015" name="Genome Announc.">
        <title>Expanding the biotechnology potential of lactobacilli through comparative genomics of 213 strains and associated genera.</title>
        <authorList>
            <person name="Sun Z."/>
            <person name="Harris H.M."/>
            <person name="McCann A."/>
            <person name="Guo C."/>
            <person name="Argimon S."/>
            <person name="Zhang W."/>
            <person name="Yang X."/>
            <person name="Jeffery I.B."/>
            <person name="Cooney J.C."/>
            <person name="Kagawa T.F."/>
            <person name="Liu W."/>
            <person name="Song Y."/>
            <person name="Salvetti E."/>
            <person name="Wrobel A."/>
            <person name="Rasinkangas P."/>
            <person name="Parkhill J."/>
            <person name="Rea M.C."/>
            <person name="O'Sullivan O."/>
            <person name="Ritari J."/>
            <person name="Douillard F.P."/>
            <person name="Paul Ross R."/>
            <person name="Yang R."/>
            <person name="Briner A.E."/>
            <person name="Felis G.E."/>
            <person name="de Vos W.M."/>
            <person name="Barrangou R."/>
            <person name="Klaenhammer T.R."/>
            <person name="Caufield P.W."/>
            <person name="Cui Y."/>
            <person name="Zhang H."/>
            <person name="O'Toole P.W."/>
        </authorList>
    </citation>
    <scope>NUCLEOTIDE SEQUENCE [LARGE SCALE GENOMIC DNA]</scope>
    <source>
        <strain evidence="2 3">DSM 14340</strain>
    </source>
</reference>
<accession>A0A0R1RWV2</accession>
<dbReference type="OrthoDB" id="2325570at2"/>
<gene>
    <name evidence="2" type="ORF">FC69_GL000679</name>
</gene>
<dbReference type="Proteomes" id="UP000051264">
    <property type="component" value="Unassembled WGS sequence"/>
</dbReference>
<dbReference type="RefSeq" id="WP_025082517.1">
    <property type="nucleotide sequence ID" value="NZ_AZEX01000018.1"/>
</dbReference>
<dbReference type="EMBL" id="AZEX01000018">
    <property type="protein sequence ID" value="KRL61462.1"/>
    <property type="molecule type" value="Genomic_DNA"/>
</dbReference>
<dbReference type="PATRIC" id="fig|1423747.3.peg.694"/>
<organism evidence="2 3">
    <name type="scientific">Latilactobacillus fuchuensis DSM 14340 = JCM 11249</name>
    <dbReference type="NCBI Taxonomy" id="1423747"/>
    <lineage>
        <taxon>Bacteria</taxon>
        <taxon>Bacillati</taxon>
        <taxon>Bacillota</taxon>
        <taxon>Bacilli</taxon>
        <taxon>Lactobacillales</taxon>
        <taxon>Lactobacillaceae</taxon>
        <taxon>Latilactobacillus</taxon>
    </lineage>
</organism>
<feature type="transmembrane region" description="Helical" evidence="1">
    <location>
        <begin position="49"/>
        <end position="66"/>
    </location>
</feature>
<evidence type="ECO:0000313" key="2">
    <source>
        <dbReference type="EMBL" id="KRL61462.1"/>
    </source>
</evidence>
<dbReference type="eggNOG" id="ENOG5030A8I">
    <property type="taxonomic scope" value="Bacteria"/>
</dbReference>